<accession>A0A6N2L6Q6</accession>
<dbReference type="AlphaFoldDB" id="A0A6N2L6Q6"/>
<evidence type="ECO:0000313" key="1">
    <source>
        <dbReference type="EMBL" id="VFU36685.1"/>
    </source>
</evidence>
<reference evidence="1" key="1">
    <citation type="submission" date="2019-03" db="EMBL/GenBank/DDBJ databases">
        <authorList>
            <person name="Mank J."/>
            <person name="Almeida P."/>
        </authorList>
    </citation>
    <scope>NUCLEOTIDE SEQUENCE</scope>
    <source>
        <strain evidence="1">78183</strain>
    </source>
</reference>
<name>A0A6N2L6Q6_SALVM</name>
<protein>
    <submittedName>
        <fullName evidence="1">Uncharacterized protein</fullName>
    </submittedName>
</protein>
<gene>
    <name evidence="1" type="ORF">SVIM_LOCUS187236</name>
</gene>
<proteinExistence type="predicted"/>
<sequence length="96" mass="10705">MRGATRGLPRRSPILVLLSPKHRGEGRRSSPDFAGVSGGRFPCSSYGIATLTAGSLEFQDFIPGPWLRQFSEFWDEISGGLRRRGRGRLRCGWNKI</sequence>
<organism evidence="1">
    <name type="scientific">Salix viminalis</name>
    <name type="common">Common osier</name>
    <name type="synonym">Basket willow</name>
    <dbReference type="NCBI Taxonomy" id="40686"/>
    <lineage>
        <taxon>Eukaryota</taxon>
        <taxon>Viridiplantae</taxon>
        <taxon>Streptophyta</taxon>
        <taxon>Embryophyta</taxon>
        <taxon>Tracheophyta</taxon>
        <taxon>Spermatophyta</taxon>
        <taxon>Magnoliopsida</taxon>
        <taxon>eudicotyledons</taxon>
        <taxon>Gunneridae</taxon>
        <taxon>Pentapetalae</taxon>
        <taxon>rosids</taxon>
        <taxon>fabids</taxon>
        <taxon>Malpighiales</taxon>
        <taxon>Salicaceae</taxon>
        <taxon>Saliceae</taxon>
        <taxon>Salix</taxon>
    </lineage>
</organism>
<dbReference type="EMBL" id="CAADRP010001144">
    <property type="protein sequence ID" value="VFU36685.1"/>
    <property type="molecule type" value="Genomic_DNA"/>
</dbReference>